<comment type="pathway">
    <text evidence="1 12">Protein modification; peptidyl-diphthamide biosynthesis.</text>
</comment>
<dbReference type="Gene3D" id="3.40.50.11860">
    <property type="entry name" value="Diphthamide synthesis DPH1/DPH2 domain 3"/>
    <property type="match status" value="1"/>
</dbReference>
<evidence type="ECO:0000256" key="3">
    <source>
        <dbReference type="ARBA" id="ARBA00012221"/>
    </source>
</evidence>
<evidence type="ECO:0000256" key="2">
    <source>
        <dbReference type="ARBA" id="ARBA00010173"/>
    </source>
</evidence>
<dbReference type="PIRSF" id="PIRSF004967">
    <property type="entry name" value="DPH1"/>
    <property type="match status" value="1"/>
</dbReference>
<dbReference type="PANTHER" id="PTHR10762">
    <property type="entry name" value="DIPHTHAMIDE BIOSYNTHESIS PROTEIN"/>
    <property type="match status" value="1"/>
</dbReference>
<name>A0A0D7B5I2_9AGAR</name>
<dbReference type="GO" id="GO:0090560">
    <property type="term" value="F:2-(3-amino-3-carboxypropyl)histidine synthase activity"/>
    <property type="evidence" value="ECO:0007669"/>
    <property type="project" value="UniProtKB-UniRule"/>
</dbReference>
<dbReference type="Proteomes" id="UP000054007">
    <property type="component" value="Unassembled WGS sequence"/>
</dbReference>
<dbReference type="Pfam" id="PF01866">
    <property type="entry name" value="Diphthamide_syn"/>
    <property type="match status" value="2"/>
</dbReference>
<dbReference type="EMBL" id="KN880590">
    <property type="protein sequence ID" value="KIY65449.1"/>
    <property type="molecule type" value="Genomic_DNA"/>
</dbReference>
<evidence type="ECO:0000313" key="15">
    <source>
        <dbReference type="Proteomes" id="UP000054007"/>
    </source>
</evidence>
<evidence type="ECO:0000313" key="14">
    <source>
        <dbReference type="EMBL" id="KIY65449.1"/>
    </source>
</evidence>
<keyword evidence="9" id="KW-0411">Iron-sulfur</keyword>
<evidence type="ECO:0000256" key="11">
    <source>
        <dbReference type="ARBA" id="ARBA00060338"/>
    </source>
</evidence>
<dbReference type="GO" id="GO:0051539">
    <property type="term" value="F:4 iron, 4 sulfur cluster binding"/>
    <property type="evidence" value="ECO:0007669"/>
    <property type="project" value="UniProtKB-UniRule"/>
</dbReference>
<dbReference type="STRING" id="1314674.A0A0D7B5I2"/>
<dbReference type="InterPro" id="IPR016435">
    <property type="entry name" value="DPH1/DPH2"/>
</dbReference>
<dbReference type="InterPro" id="IPR042263">
    <property type="entry name" value="DPH1/DPH2_1"/>
</dbReference>
<sequence>MSAPSAISEASASTSPSSAIPIAIETTTAISAPPSADASKPKKRKKFVGSTKKPTSTAHASTSHLPPPLSPALTAALGVLPSNYTFEVPKTLAMIKQHRIHTVGLQMPEGLQMYACVIGDILTQFAYEGEENAPDIELVILGDVTYGACCVDDYTARALGVELLVHYGHSCLVPMSTTSAGGMRTLYVFVEIGIDVRHAEQTVRANLPNMRTQFDDFIDDLARQDGVVSPGDKLGGRGRWLAIRGEATTDVSAEEKQQEEHTRLALVSTIQFATALSDLREALSEYGTLVPRSHPLSPGEILGCTAPTLSLASGERADAILYLGDGRFHLEAMMLANPGVPAFRYDPYSKKLTREGYDHLGMREFRRKAVETAAGSLKKPAVQDGSGKKSAAWGLILGTLGRQGSTGHLYALMRSTASATCQPIPILLSELSPSKLKLFNGHLDVFVQTSCPRLSVDWGGAFEQPLLSVYEAGVASGAWGWQDEEIGKHPMDFYKRGSRWAEARAKGQF</sequence>
<evidence type="ECO:0000256" key="6">
    <source>
        <dbReference type="ARBA" id="ARBA00022691"/>
    </source>
</evidence>
<keyword evidence="7" id="KW-0479">Metal-binding</keyword>
<evidence type="ECO:0000256" key="5">
    <source>
        <dbReference type="ARBA" id="ARBA00022679"/>
    </source>
</evidence>
<gene>
    <name evidence="14" type="ORF">CYLTODRAFT_379476</name>
</gene>
<reference evidence="14 15" key="1">
    <citation type="journal article" date="2015" name="Fungal Genet. Biol.">
        <title>Evolution of novel wood decay mechanisms in Agaricales revealed by the genome sequences of Fistulina hepatica and Cylindrobasidium torrendii.</title>
        <authorList>
            <person name="Floudas D."/>
            <person name="Held B.W."/>
            <person name="Riley R."/>
            <person name="Nagy L.G."/>
            <person name="Koehler G."/>
            <person name="Ransdell A.S."/>
            <person name="Younus H."/>
            <person name="Chow J."/>
            <person name="Chiniquy J."/>
            <person name="Lipzen A."/>
            <person name="Tritt A."/>
            <person name="Sun H."/>
            <person name="Haridas S."/>
            <person name="LaButti K."/>
            <person name="Ohm R.A."/>
            <person name="Kues U."/>
            <person name="Blanchette R.A."/>
            <person name="Grigoriev I.V."/>
            <person name="Minto R.E."/>
            <person name="Hibbett D.S."/>
        </authorList>
    </citation>
    <scope>NUCLEOTIDE SEQUENCE [LARGE SCALE GENOMIC DNA]</scope>
    <source>
        <strain evidence="14 15">FP15055 ss-10</strain>
    </source>
</reference>
<organism evidence="14 15">
    <name type="scientific">Cylindrobasidium torrendii FP15055 ss-10</name>
    <dbReference type="NCBI Taxonomy" id="1314674"/>
    <lineage>
        <taxon>Eukaryota</taxon>
        <taxon>Fungi</taxon>
        <taxon>Dikarya</taxon>
        <taxon>Basidiomycota</taxon>
        <taxon>Agaricomycotina</taxon>
        <taxon>Agaricomycetes</taxon>
        <taxon>Agaricomycetidae</taxon>
        <taxon>Agaricales</taxon>
        <taxon>Marasmiineae</taxon>
        <taxon>Physalacriaceae</taxon>
        <taxon>Cylindrobasidium</taxon>
    </lineage>
</organism>
<dbReference type="PANTHER" id="PTHR10762:SF1">
    <property type="entry name" value="2-(3-AMINO-3-CARBOXYPROPYL)HISTIDINE SYNTHASE SUBUNIT 1"/>
    <property type="match status" value="1"/>
</dbReference>
<dbReference type="AlphaFoldDB" id="A0A0D7B5I2"/>
<dbReference type="FunFam" id="3.40.50.11840:FF:000001">
    <property type="entry name" value="2-(3-amino-3-carboxypropyl)histidine synthase subunit 1"/>
    <property type="match status" value="1"/>
</dbReference>
<keyword evidence="12" id="KW-0004">4Fe-4S</keyword>
<dbReference type="InterPro" id="IPR035435">
    <property type="entry name" value="DPH1/DPH2_euk_archaea"/>
</dbReference>
<protein>
    <recommendedName>
        <fullName evidence="4 12">2-(3-amino-3-carboxypropyl)histidine synthase subunit 1</fullName>
        <ecNumber evidence="3 12">2.5.1.108</ecNumber>
    </recommendedName>
</protein>
<comment type="cofactor">
    <cofactor evidence="12">
        <name>[4Fe-4S] cluster</name>
        <dbReference type="ChEBI" id="CHEBI:49883"/>
    </cofactor>
    <text evidence="12">Binds 1 [4Fe-4S] cluster per subunit. The cluster is coordinated with 3 cysteines and an exchangeable S-adenosyl-L-methionine.</text>
</comment>
<proteinExistence type="inferred from homology"/>
<dbReference type="NCBIfam" id="TIGR00322">
    <property type="entry name" value="diphth2_R"/>
    <property type="match status" value="2"/>
</dbReference>
<accession>A0A0D7B5I2</accession>
<keyword evidence="5 12" id="KW-0808">Transferase</keyword>
<dbReference type="GO" id="GO:0046872">
    <property type="term" value="F:metal ion binding"/>
    <property type="evidence" value="ECO:0007669"/>
    <property type="project" value="UniProtKB-KW"/>
</dbReference>
<evidence type="ECO:0000256" key="4">
    <source>
        <dbReference type="ARBA" id="ARBA00021915"/>
    </source>
</evidence>
<evidence type="ECO:0000256" key="12">
    <source>
        <dbReference type="PIRNR" id="PIRNR004967"/>
    </source>
</evidence>
<keyword evidence="6 12" id="KW-0949">S-adenosyl-L-methionine</keyword>
<evidence type="ECO:0000256" key="10">
    <source>
        <dbReference type="ARBA" id="ARBA00048403"/>
    </source>
</evidence>
<feature type="region of interest" description="Disordered" evidence="13">
    <location>
        <begin position="30"/>
        <end position="67"/>
    </location>
</feature>
<dbReference type="EC" id="2.5.1.108" evidence="3 12"/>
<dbReference type="GO" id="GO:0017183">
    <property type="term" value="P:protein histidyl modification to diphthamide"/>
    <property type="evidence" value="ECO:0007669"/>
    <property type="project" value="UniProtKB-UniRule"/>
</dbReference>
<keyword evidence="15" id="KW-1185">Reference proteome</keyword>
<dbReference type="InterPro" id="IPR042265">
    <property type="entry name" value="DPH1/DPH2_3"/>
</dbReference>
<evidence type="ECO:0000256" key="9">
    <source>
        <dbReference type="ARBA" id="ARBA00023014"/>
    </source>
</evidence>
<dbReference type="SFLD" id="SFLDS00032">
    <property type="entry name" value="Radical_SAM_3-amino-3-carboxyp"/>
    <property type="match status" value="1"/>
</dbReference>
<dbReference type="UniPathway" id="UPA00559"/>
<dbReference type="Gene3D" id="3.40.50.11850">
    <property type="entry name" value="Diphthamide synthesis DPH1/DPH2 domain 2"/>
    <property type="match status" value="2"/>
</dbReference>
<dbReference type="OrthoDB" id="1649088at2759"/>
<comment type="function">
    <text evidence="11">Catalyzes the first step of diphthamide biosynthesis, a post-translational modification of histidine which occurs in elongation factor 2. DPH1 and DPH2 transfer a 3-amino-3-carboxypropyl (ACP) group from S-adenosyl-L-methionine (SAM) to a histidine residue, the reaction is assisted by a reduction system comprising DPH3 and a NADH-dependent reductase, predominantly CBR1.</text>
</comment>
<dbReference type="InterPro" id="IPR042264">
    <property type="entry name" value="DPH1/DPH2_2"/>
</dbReference>
<comment type="similarity">
    <text evidence="2 12">Belongs to the DPH1/DPH2 family. DPH1 subfamily.</text>
</comment>
<keyword evidence="8" id="KW-0408">Iron</keyword>
<evidence type="ECO:0000256" key="7">
    <source>
        <dbReference type="ARBA" id="ARBA00022723"/>
    </source>
</evidence>
<dbReference type="Gene3D" id="3.40.50.11840">
    <property type="entry name" value="Diphthamide synthesis DPH1/DPH2 domain 1"/>
    <property type="match status" value="1"/>
</dbReference>
<evidence type="ECO:0000256" key="13">
    <source>
        <dbReference type="SAM" id="MobiDB-lite"/>
    </source>
</evidence>
<evidence type="ECO:0000256" key="8">
    <source>
        <dbReference type="ARBA" id="ARBA00023004"/>
    </source>
</evidence>
<comment type="catalytic activity">
    <reaction evidence="10 12">
        <text>L-histidyl-[translation elongation factor 2] + S-adenosyl-L-methionine = 2-[(3S)-amino-3-carboxypropyl]-L-histidyl-[translation elongation factor 2] + S-methyl-5'-thioadenosine + H(+)</text>
        <dbReference type="Rhea" id="RHEA:36783"/>
        <dbReference type="Rhea" id="RHEA-COMP:9748"/>
        <dbReference type="Rhea" id="RHEA-COMP:9749"/>
        <dbReference type="ChEBI" id="CHEBI:15378"/>
        <dbReference type="ChEBI" id="CHEBI:17509"/>
        <dbReference type="ChEBI" id="CHEBI:29979"/>
        <dbReference type="ChEBI" id="CHEBI:59789"/>
        <dbReference type="ChEBI" id="CHEBI:73995"/>
        <dbReference type="EC" id="2.5.1.108"/>
    </reaction>
</comment>
<evidence type="ECO:0000256" key="1">
    <source>
        <dbReference type="ARBA" id="ARBA00005156"/>
    </source>
</evidence>